<evidence type="ECO:0000313" key="3">
    <source>
        <dbReference type="Proteomes" id="UP000600139"/>
    </source>
</evidence>
<proteinExistence type="predicted"/>
<keyword evidence="3" id="KW-1185">Reference proteome</keyword>
<accession>A0A934R1L1</accession>
<dbReference type="AlphaFoldDB" id="A0A934R1L1"/>
<reference evidence="2" key="1">
    <citation type="submission" date="2021-01" db="EMBL/GenBank/DDBJ databases">
        <title>Modified the classification status of verrucomicrobia.</title>
        <authorList>
            <person name="Feng X."/>
        </authorList>
    </citation>
    <scope>NUCLEOTIDE SEQUENCE</scope>
    <source>
        <strain evidence="2">JCM 18052</strain>
    </source>
</reference>
<evidence type="ECO:0000256" key="1">
    <source>
        <dbReference type="SAM" id="SignalP"/>
    </source>
</evidence>
<organism evidence="2 3">
    <name type="scientific">Luteolibacter yonseiensis</name>
    <dbReference type="NCBI Taxonomy" id="1144680"/>
    <lineage>
        <taxon>Bacteria</taxon>
        <taxon>Pseudomonadati</taxon>
        <taxon>Verrucomicrobiota</taxon>
        <taxon>Verrucomicrobiia</taxon>
        <taxon>Verrucomicrobiales</taxon>
        <taxon>Verrucomicrobiaceae</taxon>
        <taxon>Luteolibacter</taxon>
    </lineage>
</organism>
<dbReference type="RefSeq" id="WP_200350084.1">
    <property type="nucleotide sequence ID" value="NZ_BAABHZ010000005.1"/>
</dbReference>
<keyword evidence="1" id="KW-0732">Signal</keyword>
<gene>
    <name evidence="2" type="ORF">JIN84_05795</name>
</gene>
<dbReference type="EMBL" id="JAENIK010000005">
    <property type="protein sequence ID" value="MBK1815114.1"/>
    <property type="molecule type" value="Genomic_DNA"/>
</dbReference>
<comment type="caution">
    <text evidence="2">The sequence shown here is derived from an EMBL/GenBank/DDBJ whole genome shotgun (WGS) entry which is preliminary data.</text>
</comment>
<sequence>MKILSMPMLAIGFIHSNLAAAEEISVAGYLDKRISVEFSEKSLTRAVHAVMDKMRADDLDVLRLNFEFKNSSKFDEHREITMKLENMRFSEVLYHVGTAFKHGVNYDFRRNTIIFTAAGGGEDDVRRYRITEAVSARLGLNWASEAELEKSLDKYGVKAALVKTNPAERTFTASGMPDSLDHIDMLIYVFSRMPE</sequence>
<dbReference type="Proteomes" id="UP000600139">
    <property type="component" value="Unassembled WGS sequence"/>
</dbReference>
<feature type="signal peptide" evidence="1">
    <location>
        <begin position="1"/>
        <end position="19"/>
    </location>
</feature>
<protein>
    <recommendedName>
        <fullName evidence="4">DUF541 domain-containing protein</fullName>
    </recommendedName>
</protein>
<feature type="chain" id="PRO_5038016956" description="DUF541 domain-containing protein" evidence="1">
    <location>
        <begin position="20"/>
        <end position="195"/>
    </location>
</feature>
<evidence type="ECO:0000313" key="2">
    <source>
        <dbReference type="EMBL" id="MBK1815114.1"/>
    </source>
</evidence>
<evidence type="ECO:0008006" key="4">
    <source>
        <dbReference type="Google" id="ProtNLM"/>
    </source>
</evidence>
<name>A0A934R1L1_9BACT</name>